<dbReference type="Proteomes" id="UP000663937">
    <property type="component" value="Chromosome"/>
</dbReference>
<dbReference type="AlphaFoldDB" id="A0A8A4ZH53"/>
<keyword evidence="2" id="KW-1185">Reference proteome</keyword>
<dbReference type="RefSeq" id="WP_227425590.1">
    <property type="nucleotide sequence ID" value="NZ_CP071868.1"/>
</dbReference>
<reference evidence="1" key="1">
    <citation type="submission" date="2021-03" db="EMBL/GenBank/DDBJ databases">
        <title>Pengzhenrongella sicca gen. nov., sp. nov., a new member of suborder Micrococcineae isolated from High-Arctic tundra soil.</title>
        <authorList>
            <person name="Peng F."/>
        </authorList>
    </citation>
    <scope>NUCLEOTIDE SEQUENCE</scope>
    <source>
        <strain evidence="1">LRZ-2</strain>
    </source>
</reference>
<organism evidence="1 2">
    <name type="scientific">Pengzhenrongella sicca</name>
    <dbReference type="NCBI Taxonomy" id="2819238"/>
    <lineage>
        <taxon>Bacteria</taxon>
        <taxon>Bacillati</taxon>
        <taxon>Actinomycetota</taxon>
        <taxon>Actinomycetes</taxon>
        <taxon>Micrococcales</taxon>
        <taxon>Pengzhenrongella</taxon>
    </lineage>
</organism>
<protein>
    <submittedName>
        <fullName evidence="1">Uncharacterized protein</fullName>
    </submittedName>
</protein>
<name>A0A8A4ZH53_9MICO</name>
<evidence type="ECO:0000313" key="2">
    <source>
        <dbReference type="Proteomes" id="UP000663937"/>
    </source>
</evidence>
<proteinExistence type="predicted"/>
<evidence type="ECO:0000313" key="1">
    <source>
        <dbReference type="EMBL" id="QTE31204.1"/>
    </source>
</evidence>
<accession>A0A8A4ZH53</accession>
<gene>
    <name evidence="1" type="ORF">J4E96_09955</name>
</gene>
<sequence>MADQNLFEQLKEVLADFKAFLDANVATIKPAVQAIASLVPQITELIDLLVGLLGKLKTELQNLDVGAIPGLGEVAEFTGMIPALLEAAKKLLPGETSSIDSIADVADVVTGLPSVDAVKAELIALIDAITVHLNSLKP</sequence>
<dbReference type="EMBL" id="CP071868">
    <property type="protein sequence ID" value="QTE31204.1"/>
    <property type="molecule type" value="Genomic_DNA"/>
</dbReference>
<dbReference type="KEGG" id="psic:J4E96_09955"/>